<name>A0AC35TJQ5_9BILA</name>
<dbReference type="WBParaSite" id="RSKR_0000112400.1">
    <property type="protein sequence ID" value="RSKR_0000112400.1"/>
    <property type="gene ID" value="RSKR_0000112400"/>
</dbReference>
<proteinExistence type="predicted"/>
<protein>
    <submittedName>
        <fullName evidence="2">Uncharacterized protein</fullName>
    </submittedName>
</protein>
<sequence length="94" mass="10008">MGDNYECLGNDAILPSSPPTAVATSPAAPLNVGNSKKENDRAGDSIIAPSKLKVNPIFSEIEAINNKKKGCCCTICLILLLPTFQSNKTVDRLF</sequence>
<evidence type="ECO:0000313" key="1">
    <source>
        <dbReference type="Proteomes" id="UP000095286"/>
    </source>
</evidence>
<organism evidence="1 2">
    <name type="scientific">Rhabditophanes sp. KR3021</name>
    <dbReference type="NCBI Taxonomy" id="114890"/>
    <lineage>
        <taxon>Eukaryota</taxon>
        <taxon>Metazoa</taxon>
        <taxon>Ecdysozoa</taxon>
        <taxon>Nematoda</taxon>
        <taxon>Chromadorea</taxon>
        <taxon>Rhabditida</taxon>
        <taxon>Tylenchina</taxon>
        <taxon>Panagrolaimomorpha</taxon>
        <taxon>Strongyloidoidea</taxon>
        <taxon>Alloionematidae</taxon>
        <taxon>Rhabditophanes</taxon>
    </lineage>
</organism>
<dbReference type="Proteomes" id="UP000095286">
    <property type="component" value="Unplaced"/>
</dbReference>
<reference evidence="2" key="1">
    <citation type="submission" date="2016-11" db="UniProtKB">
        <authorList>
            <consortium name="WormBaseParasite"/>
        </authorList>
    </citation>
    <scope>IDENTIFICATION</scope>
    <source>
        <strain evidence="2">KR3021</strain>
    </source>
</reference>
<evidence type="ECO:0000313" key="2">
    <source>
        <dbReference type="WBParaSite" id="RSKR_0000112400.1"/>
    </source>
</evidence>
<accession>A0AC35TJQ5</accession>